<name>A0A1D1VEN3_RAMVA</name>
<evidence type="ECO:0000313" key="2">
    <source>
        <dbReference type="Proteomes" id="UP000186922"/>
    </source>
</evidence>
<dbReference type="InterPro" id="IPR027417">
    <property type="entry name" value="P-loop_NTPase"/>
</dbReference>
<dbReference type="SUPFAM" id="SSF52540">
    <property type="entry name" value="P-loop containing nucleoside triphosphate hydrolases"/>
    <property type="match status" value="1"/>
</dbReference>
<dbReference type="EMBL" id="BDGG01000004">
    <property type="protein sequence ID" value="GAU98542.1"/>
    <property type="molecule type" value="Genomic_DNA"/>
</dbReference>
<evidence type="ECO:0000313" key="1">
    <source>
        <dbReference type="EMBL" id="GAU98542.1"/>
    </source>
</evidence>
<dbReference type="Proteomes" id="UP000186922">
    <property type="component" value="Unassembled WGS sequence"/>
</dbReference>
<gene>
    <name evidence="1" type="primary">RvY_09674-1</name>
    <name evidence="1" type="synonym">RvY_09674.1</name>
    <name evidence="1" type="ORF">RvY_09674</name>
</gene>
<dbReference type="GO" id="GO:0005657">
    <property type="term" value="C:replication fork"/>
    <property type="evidence" value="ECO:0007669"/>
    <property type="project" value="InterPro"/>
</dbReference>
<keyword evidence="2" id="KW-1185">Reference proteome</keyword>
<sequence>MFADKRDEESGVELFVGLSQRADVSRIIPLLFTDGTFGKNGILEINGRFGSGKSILLLEIVTRCILDVEFGGCGAEVVFFDILNQMNIHRLGNLLQFRIREKTQNPSSIEKVLFQSLSRLKIKRAYSTALLFVELYRLEQSLNRGERTALICMDNITAFYWLARHQSPASPPNHNQFFLKLAAVISRISRQSGIPFIVTRQILFREQGAYWANKDGGSGRAQPPSWGTWRNNRSDFMGKTWSKVPTIRMTIQKVPKVLDLFEINVKFGTSTTSVFMQAHSECTTFSDNAQSADEEVSGAALAENFTDNLLDTPVYS</sequence>
<reference evidence="1 2" key="1">
    <citation type="journal article" date="2016" name="Nat. Commun.">
        <title>Extremotolerant tardigrade genome and improved radiotolerance of human cultured cells by tardigrade-unique protein.</title>
        <authorList>
            <person name="Hashimoto T."/>
            <person name="Horikawa D.D."/>
            <person name="Saito Y."/>
            <person name="Kuwahara H."/>
            <person name="Kozuka-Hata H."/>
            <person name="Shin-I T."/>
            <person name="Minakuchi Y."/>
            <person name="Ohishi K."/>
            <person name="Motoyama A."/>
            <person name="Aizu T."/>
            <person name="Enomoto A."/>
            <person name="Kondo K."/>
            <person name="Tanaka S."/>
            <person name="Hara Y."/>
            <person name="Koshikawa S."/>
            <person name="Sagara H."/>
            <person name="Miura T."/>
            <person name="Yokobori S."/>
            <person name="Miyagawa K."/>
            <person name="Suzuki Y."/>
            <person name="Kubo T."/>
            <person name="Oyama M."/>
            <person name="Kohara Y."/>
            <person name="Fujiyama A."/>
            <person name="Arakawa K."/>
            <person name="Katayama T."/>
            <person name="Toyoda A."/>
            <person name="Kunieda T."/>
        </authorList>
    </citation>
    <scope>NUCLEOTIDE SEQUENCE [LARGE SCALE GENOMIC DNA]</scope>
    <source>
        <strain evidence="1 2">YOKOZUNA-1</strain>
    </source>
</reference>
<proteinExistence type="predicted"/>
<dbReference type="STRING" id="947166.A0A1D1VEN3"/>
<dbReference type="Gene3D" id="3.40.50.300">
    <property type="entry name" value="P-loop containing nucleotide triphosphate hydrolases"/>
    <property type="match status" value="1"/>
</dbReference>
<protein>
    <submittedName>
        <fullName evidence="1">Rad51c XRCC2</fullName>
    </submittedName>
</protein>
<dbReference type="InterPro" id="IPR030547">
    <property type="entry name" value="XRCC2"/>
</dbReference>
<dbReference type="PANTHER" id="PTHR46644">
    <property type="entry name" value="DNA REPAIR PROTEIN XRCC2"/>
    <property type="match status" value="1"/>
</dbReference>
<organism evidence="1 2">
    <name type="scientific">Ramazzottius varieornatus</name>
    <name type="common">Water bear</name>
    <name type="synonym">Tardigrade</name>
    <dbReference type="NCBI Taxonomy" id="947166"/>
    <lineage>
        <taxon>Eukaryota</taxon>
        <taxon>Metazoa</taxon>
        <taxon>Ecdysozoa</taxon>
        <taxon>Tardigrada</taxon>
        <taxon>Eutardigrada</taxon>
        <taxon>Parachela</taxon>
        <taxon>Hypsibioidea</taxon>
        <taxon>Ramazzottiidae</taxon>
        <taxon>Ramazzottius</taxon>
    </lineage>
</organism>
<dbReference type="AlphaFoldDB" id="A0A1D1VEN3"/>
<dbReference type="GO" id="GO:0033063">
    <property type="term" value="C:Rad51B-Rad51C-Rad51D-XRCC2 complex"/>
    <property type="evidence" value="ECO:0007669"/>
    <property type="project" value="InterPro"/>
</dbReference>
<dbReference type="OrthoDB" id="420422at2759"/>
<accession>A0A1D1VEN3</accession>
<dbReference type="GO" id="GO:0000724">
    <property type="term" value="P:double-strand break repair via homologous recombination"/>
    <property type="evidence" value="ECO:0007669"/>
    <property type="project" value="InterPro"/>
</dbReference>
<comment type="caution">
    <text evidence="1">The sequence shown here is derived from an EMBL/GenBank/DDBJ whole genome shotgun (WGS) entry which is preliminary data.</text>
</comment>
<dbReference type="PANTHER" id="PTHR46644:SF2">
    <property type="entry name" value="DNA REPAIR PROTEIN XRCC2"/>
    <property type="match status" value="1"/>
</dbReference>